<gene>
    <name evidence="4" type="ORF">H9L21_03160</name>
</gene>
<keyword evidence="2" id="KW-1133">Transmembrane helix</keyword>
<dbReference type="RefSeq" id="WP_154595723.1">
    <property type="nucleotide sequence ID" value="NZ_CP060587.1"/>
</dbReference>
<evidence type="ECO:0000313" key="4">
    <source>
        <dbReference type="EMBL" id="QNL94967.1"/>
    </source>
</evidence>
<feature type="transmembrane region" description="Helical" evidence="2">
    <location>
        <begin position="41"/>
        <end position="61"/>
    </location>
</feature>
<feature type="domain" description="DUF4349" evidence="3">
    <location>
        <begin position="110"/>
        <end position="313"/>
    </location>
</feature>
<proteinExistence type="predicted"/>
<evidence type="ECO:0000256" key="1">
    <source>
        <dbReference type="SAM" id="MobiDB-lite"/>
    </source>
</evidence>
<dbReference type="EMBL" id="CP060587">
    <property type="protein sequence ID" value="QNL94967.1"/>
    <property type="molecule type" value="Genomic_DNA"/>
</dbReference>
<keyword evidence="5" id="KW-1185">Reference proteome</keyword>
<feature type="region of interest" description="Disordered" evidence="1">
    <location>
        <begin position="64"/>
        <end position="106"/>
    </location>
</feature>
<dbReference type="Pfam" id="PF14257">
    <property type="entry name" value="DUF4349"/>
    <property type="match status" value="1"/>
</dbReference>
<evidence type="ECO:0000313" key="5">
    <source>
        <dbReference type="Proteomes" id="UP000515871"/>
    </source>
</evidence>
<evidence type="ECO:0000256" key="2">
    <source>
        <dbReference type="SAM" id="Phobius"/>
    </source>
</evidence>
<keyword evidence="2" id="KW-0472">Membrane</keyword>
<dbReference type="Proteomes" id="UP000515871">
    <property type="component" value="Chromosome"/>
</dbReference>
<organism evidence="4 5">
    <name type="scientific">Aeromicrobium senzhongii</name>
    <dbReference type="NCBI Taxonomy" id="2663859"/>
    <lineage>
        <taxon>Bacteria</taxon>
        <taxon>Bacillati</taxon>
        <taxon>Actinomycetota</taxon>
        <taxon>Actinomycetes</taxon>
        <taxon>Propionibacteriales</taxon>
        <taxon>Nocardioidaceae</taxon>
        <taxon>Aeromicrobium</taxon>
    </lineage>
</organism>
<sequence length="323" mass="33726">MTGTELPVLEPERIERMRVGVMDAVAEHEGATRHRRRRVRAAFAGAVAAAVVVVGGVGVGVSELGGSSSDSKATTADDTAAAEAPSARSDAGAEADDTAADAEVPPLTTVVTTGSMSVEVDDVRDAVAVIRTFVAGRLGRIDAETIEGGAEGSASLTVRVPADGVEALRRELDSLGAPSSVYLERTDEAATIADVDARIASLETSIRRLRAIVAESSSTRDLLDAEAQLTQRQGDLEALQGQRRALRDQTSLATIEVLVTPRDTARPVEPGEGFRGGLTRGWNALVATVDGLVTVAGLLTPWLIPVGLVAVVVLGVRRRRARR</sequence>
<dbReference type="InterPro" id="IPR025645">
    <property type="entry name" value="DUF4349"/>
</dbReference>
<feature type="compositionally biased region" description="Low complexity" evidence="1">
    <location>
        <begin position="65"/>
        <end position="92"/>
    </location>
</feature>
<evidence type="ECO:0000259" key="3">
    <source>
        <dbReference type="Pfam" id="PF14257"/>
    </source>
</evidence>
<keyword evidence="2" id="KW-0812">Transmembrane</keyword>
<reference evidence="4 5" key="1">
    <citation type="submission" date="2020-08" db="EMBL/GenBank/DDBJ databases">
        <title>Novel species in genus Aeromicrobium.</title>
        <authorList>
            <person name="Zhang G."/>
        </authorList>
    </citation>
    <scope>NUCLEOTIDE SEQUENCE [LARGE SCALE GENOMIC DNA]</scope>
    <source>
        <strain evidence="5">zg-629</strain>
    </source>
</reference>
<name>A0ABX6SUW0_9ACTN</name>
<protein>
    <submittedName>
        <fullName evidence="4">DUF4349 domain-containing protein</fullName>
    </submittedName>
</protein>
<accession>A0ABX6SUW0</accession>
<feature type="transmembrane region" description="Helical" evidence="2">
    <location>
        <begin position="292"/>
        <end position="316"/>
    </location>
</feature>